<dbReference type="Proteomes" id="UP000777438">
    <property type="component" value="Unassembled WGS sequence"/>
</dbReference>
<dbReference type="InterPro" id="IPR050508">
    <property type="entry name" value="Methyltransf_Superfamily"/>
</dbReference>
<keyword evidence="2" id="KW-0808">Transferase</keyword>
<dbReference type="PANTHER" id="PTHR42912">
    <property type="entry name" value="METHYLTRANSFERASE"/>
    <property type="match status" value="1"/>
</dbReference>
<dbReference type="SUPFAM" id="SSF53335">
    <property type="entry name" value="S-adenosyl-L-methionine-dependent methyltransferases"/>
    <property type="match status" value="1"/>
</dbReference>
<keyword evidence="2" id="KW-0489">Methyltransferase</keyword>
<dbReference type="GO" id="GO:0008168">
    <property type="term" value="F:methyltransferase activity"/>
    <property type="evidence" value="ECO:0007669"/>
    <property type="project" value="UniProtKB-KW"/>
</dbReference>
<dbReference type="Pfam" id="PF13649">
    <property type="entry name" value="Methyltransf_25"/>
    <property type="match status" value="1"/>
</dbReference>
<dbReference type="CDD" id="cd02440">
    <property type="entry name" value="AdoMet_MTases"/>
    <property type="match status" value="1"/>
</dbReference>
<reference evidence="2 3" key="1">
    <citation type="journal article" date="2021" name="Nat. Commun.">
        <title>Genetic determinants of endophytism in the Arabidopsis root mycobiome.</title>
        <authorList>
            <person name="Mesny F."/>
            <person name="Miyauchi S."/>
            <person name="Thiergart T."/>
            <person name="Pickel B."/>
            <person name="Atanasova L."/>
            <person name="Karlsson M."/>
            <person name="Huettel B."/>
            <person name="Barry K.W."/>
            <person name="Haridas S."/>
            <person name="Chen C."/>
            <person name="Bauer D."/>
            <person name="Andreopoulos W."/>
            <person name="Pangilinan J."/>
            <person name="LaButti K."/>
            <person name="Riley R."/>
            <person name="Lipzen A."/>
            <person name="Clum A."/>
            <person name="Drula E."/>
            <person name="Henrissat B."/>
            <person name="Kohler A."/>
            <person name="Grigoriev I.V."/>
            <person name="Martin F.M."/>
            <person name="Hacquard S."/>
        </authorList>
    </citation>
    <scope>NUCLEOTIDE SEQUENCE [LARGE SCALE GENOMIC DNA]</scope>
    <source>
        <strain evidence="2 3">MPI-CAGE-CH-0241</strain>
    </source>
</reference>
<dbReference type="AlphaFoldDB" id="A0A9P8VPL8"/>
<sequence>MSIQYDALATSYDLVWQVPAVRPLLPLLTATIKAECLTNEGSVLDLACGTGIGLRILKSLGASRLVGVDISPQMLEIAKATVPGITTHVADCSKPLDHLGLEPASFDVVLGFWLLNYCPSSTEMDGMWANITRYLKPGGKFVGIIENHDVALPVSVETPKYGGTMSEVKELDNGQGWSVHVAFETDPRIEFDAFRLKRDVLEKSATIAGFGAIEYREPTWENIEQAISDGIDQEDKAWWTELIDIPPNYVIVSQKTTG</sequence>
<organism evidence="2 3">
    <name type="scientific">Thelonectria olida</name>
    <dbReference type="NCBI Taxonomy" id="1576542"/>
    <lineage>
        <taxon>Eukaryota</taxon>
        <taxon>Fungi</taxon>
        <taxon>Dikarya</taxon>
        <taxon>Ascomycota</taxon>
        <taxon>Pezizomycotina</taxon>
        <taxon>Sordariomycetes</taxon>
        <taxon>Hypocreomycetidae</taxon>
        <taxon>Hypocreales</taxon>
        <taxon>Nectriaceae</taxon>
        <taxon>Thelonectria</taxon>
    </lineage>
</organism>
<name>A0A9P8VPL8_9HYPO</name>
<dbReference type="Gene3D" id="3.40.50.150">
    <property type="entry name" value="Vaccinia Virus protein VP39"/>
    <property type="match status" value="1"/>
</dbReference>
<dbReference type="EMBL" id="JAGPYM010000052">
    <property type="protein sequence ID" value="KAH6871601.1"/>
    <property type="molecule type" value="Genomic_DNA"/>
</dbReference>
<dbReference type="OrthoDB" id="3647at2759"/>
<evidence type="ECO:0000313" key="3">
    <source>
        <dbReference type="Proteomes" id="UP000777438"/>
    </source>
</evidence>
<comment type="caution">
    <text evidence="2">The sequence shown here is derived from an EMBL/GenBank/DDBJ whole genome shotgun (WGS) entry which is preliminary data.</text>
</comment>
<dbReference type="GO" id="GO:0032259">
    <property type="term" value="P:methylation"/>
    <property type="evidence" value="ECO:0007669"/>
    <property type="project" value="UniProtKB-KW"/>
</dbReference>
<proteinExistence type="predicted"/>
<evidence type="ECO:0000313" key="2">
    <source>
        <dbReference type="EMBL" id="KAH6871601.1"/>
    </source>
</evidence>
<feature type="domain" description="Methyltransferase" evidence="1">
    <location>
        <begin position="43"/>
        <end position="139"/>
    </location>
</feature>
<keyword evidence="3" id="KW-1185">Reference proteome</keyword>
<gene>
    <name evidence="2" type="ORF">B0T10DRAFT_590794</name>
</gene>
<protein>
    <submittedName>
        <fullName evidence="2">S-adenosyl-L-methionine-dependent methyltransferase</fullName>
    </submittedName>
</protein>
<dbReference type="InterPro" id="IPR029063">
    <property type="entry name" value="SAM-dependent_MTases_sf"/>
</dbReference>
<dbReference type="InterPro" id="IPR041698">
    <property type="entry name" value="Methyltransf_25"/>
</dbReference>
<accession>A0A9P8VPL8</accession>
<evidence type="ECO:0000259" key="1">
    <source>
        <dbReference type="Pfam" id="PF13649"/>
    </source>
</evidence>